<dbReference type="RefSeq" id="XP_009174197.1">
    <property type="nucleotide sequence ID" value="XM_009175933.1"/>
</dbReference>
<feature type="compositionally biased region" description="Polar residues" evidence="4">
    <location>
        <begin position="356"/>
        <end position="365"/>
    </location>
</feature>
<evidence type="ECO:0000256" key="3">
    <source>
        <dbReference type="SAM" id="Coils"/>
    </source>
</evidence>
<feature type="coiled-coil region" evidence="3">
    <location>
        <begin position="497"/>
        <end position="526"/>
    </location>
</feature>
<dbReference type="KEGG" id="ovi:T265_09762"/>
<dbReference type="Pfam" id="PF08243">
    <property type="entry name" value="SPT2"/>
    <property type="match status" value="1"/>
</dbReference>
<protein>
    <submittedName>
        <fullName evidence="5">Uncharacterized protein</fullName>
    </submittedName>
</protein>
<evidence type="ECO:0000256" key="4">
    <source>
        <dbReference type="SAM" id="MobiDB-lite"/>
    </source>
</evidence>
<reference evidence="5 6" key="1">
    <citation type="submission" date="2013-11" db="EMBL/GenBank/DDBJ databases">
        <title>Opisthorchis viverrini - life in the bile duct.</title>
        <authorList>
            <person name="Young N.D."/>
            <person name="Nagarajan N."/>
            <person name="Lin S.J."/>
            <person name="Korhonen P.K."/>
            <person name="Jex A.R."/>
            <person name="Hall R.S."/>
            <person name="Safavi-Hemami H."/>
            <person name="Kaewkong W."/>
            <person name="Bertrand D."/>
            <person name="Gao S."/>
            <person name="Seet Q."/>
            <person name="Wongkham S."/>
            <person name="Teh B.T."/>
            <person name="Wongkham C."/>
            <person name="Intapan P.M."/>
            <person name="Maleewong W."/>
            <person name="Yang X."/>
            <person name="Hu M."/>
            <person name="Wang Z."/>
            <person name="Hofmann A."/>
            <person name="Sternberg P.W."/>
            <person name="Tan P."/>
            <person name="Wang J."/>
            <person name="Gasser R.B."/>
        </authorList>
    </citation>
    <scope>NUCLEOTIDE SEQUENCE [LARGE SCALE GENOMIC DNA]</scope>
</reference>
<dbReference type="GeneID" id="20323930"/>
<dbReference type="GO" id="GO:0006360">
    <property type="term" value="P:transcription by RNA polymerase I"/>
    <property type="evidence" value="ECO:0007669"/>
    <property type="project" value="TreeGrafter"/>
</dbReference>
<feature type="compositionally biased region" description="Low complexity" evidence="4">
    <location>
        <begin position="386"/>
        <end position="400"/>
    </location>
</feature>
<dbReference type="EMBL" id="KL596923">
    <property type="protein sequence ID" value="KER22046.1"/>
    <property type="molecule type" value="Genomic_DNA"/>
</dbReference>
<dbReference type="GO" id="GO:0005730">
    <property type="term" value="C:nucleolus"/>
    <property type="evidence" value="ECO:0007669"/>
    <property type="project" value="TreeGrafter"/>
</dbReference>
<evidence type="ECO:0000256" key="1">
    <source>
        <dbReference type="ARBA" id="ARBA00006461"/>
    </source>
</evidence>
<dbReference type="GO" id="GO:0042393">
    <property type="term" value="F:histone binding"/>
    <property type="evidence" value="ECO:0007669"/>
    <property type="project" value="TreeGrafter"/>
</dbReference>
<dbReference type="AlphaFoldDB" id="A0A074Z4N3"/>
<dbReference type="Proteomes" id="UP000054324">
    <property type="component" value="Unassembled WGS sequence"/>
</dbReference>
<keyword evidence="2 3" id="KW-0175">Coiled coil</keyword>
<dbReference type="InterPro" id="IPR013256">
    <property type="entry name" value="Chromatin_SPT2"/>
</dbReference>
<feature type="compositionally biased region" description="Polar residues" evidence="4">
    <location>
        <begin position="256"/>
        <end position="265"/>
    </location>
</feature>
<feature type="compositionally biased region" description="Polar residues" evidence="4">
    <location>
        <begin position="274"/>
        <end position="293"/>
    </location>
</feature>
<feature type="compositionally biased region" description="Polar residues" evidence="4">
    <location>
        <begin position="223"/>
        <end position="235"/>
    </location>
</feature>
<evidence type="ECO:0000256" key="2">
    <source>
        <dbReference type="ARBA" id="ARBA00023054"/>
    </source>
</evidence>
<accession>A0A074Z4N3</accession>
<dbReference type="GO" id="GO:0006334">
    <property type="term" value="P:nucleosome assembly"/>
    <property type="evidence" value="ECO:0007669"/>
    <property type="project" value="TreeGrafter"/>
</dbReference>
<proteinExistence type="inferred from homology"/>
<feature type="region of interest" description="Disordered" evidence="4">
    <location>
        <begin position="113"/>
        <end position="134"/>
    </location>
</feature>
<dbReference type="PANTHER" id="PTHR22691">
    <property type="entry name" value="YEAST SPT2-RELATED"/>
    <property type="match status" value="1"/>
</dbReference>
<gene>
    <name evidence="5" type="ORF">T265_09762</name>
</gene>
<feature type="compositionally biased region" description="Acidic residues" evidence="4">
    <location>
        <begin position="431"/>
        <end position="446"/>
    </location>
</feature>
<dbReference type="GO" id="GO:0003677">
    <property type="term" value="F:DNA binding"/>
    <property type="evidence" value="ECO:0007669"/>
    <property type="project" value="TreeGrafter"/>
</dbReference>
<evidence type="ECO:0000313" key="5">
    <source>
        <dbReference type="EMBL" id="KER22046.1"/>
    </source>
</evidence>
<comment type="similarity">
    <text evidence="1">Belongs to the SPT2 family.</text>
</comment>
<evidence type="ECO:0000313" key="6">
    <source>
        <dbReference type="Proteomes" id="UP000054324"/>
    </source>
</evidence>
<organism evidence="5 6">
    <name type="scientific">Opisthorchis viverrini</name>
    <name type="common">Southeast Asian liver fluke</name>
    <dbReference type="NCBI Taxonomy" id="6198"/>
    <lineage>
        <taxon>Eukaryota</taxon>
        <taxon>Metazoa</taxon>
        <taxon>Spiralia</taxon>
        <taxon>Lophotrochozoa</taxon>
        <taxon>Platyhelminthes</taxon>
        <taxon>Trematoda</taxon>
        <taxon>Digenea</taxon>
        <taxon>Opisthorchiida</taxon>
        <taxon>Opisthorchiata</taxon>
        <taxon>Opisthorchiidae</taxon>
        <taxon>Opisthorchis</taxon>
    </lineage>
</organism>
<keyword evidence="6" id="KW-1185">Reference proteome</keyword>
<dbReference type="CTD" id="20323930"/>
<dbReference type="STRING" id="6198.A0A074Z4N3"/>
<feature type="compositionally biased region" description="Polar residues" evidence="4">
    <location>
        <begin position="313"/>
        <end position="348"/>
    </location>
</feature>
<name>A0A074Z4N3_OPIVI</name>
<dbReference type="OrthoDB" id="6259853at2759"/>
<dbReference type="PANTHER" id="PTHR22691:SF8">
    <property type="entry name" value="PROTEIN SPT2 HOMOLOG"/>
    <property type="match status" value="1"/>
</dbReference>
<dbReference type="SMART" id="SM00784">
    <property type="entry name" value="SPT2"/>
    <property type="match status" value="1"/>
</dbReference>
<feature type="region of interest" description="Disordered" evidence="4">
    <location>
        <begin position="159"/>
        <end position="446"/>
    </location>
</feature>
<sequence length="531" mass="58758">MEFRGLLALAYKNQQKRDKEIKQLEELAKVKKQERFKELASARCSVPSVCYPAREKKEDSPKVVSRITPSGDSARPLTLSKAECGKNECQSNPSKRISVSVKGELVKKLDTARAPVPDCAPRPSETTSVNKKATKVKPSFTELLELAKKNVGTQQIKRKAFDDLIPCSADPGYRSSDNSVKSDPKGVSYDPKQPAAEPLSKHPTSRPPFVQKCSDTDYPNRISLPSGTAECNSTVVPPPAKTLSKVRGQLQKRPSHPTSPNSSDRVVQAKKPQKPTSMSSRSAIAMQLGSNIPRTGLTEPRVSSDRQKVAPVPSSNTKNPRSSSVPLTSKMVNSSQTPTIQKPQMSTKKLSDHQTLKLNATSNTNSREDQAKRPVTVNSIKKPNGVVAVASRRAVSPSPSLKRPPASRPMPVYPARGIAAQLGIKPPGTLDEGDYSYSEDDYESDDSFIDDSEAVESKEYARVIRDVHKALRFDPRKYKEVNPFDDLRSMEANYREIEKEEKRSARIAAQEDALELERDLERKRQKLMLRS</sequence>